<evidence type="ECO:0000256" key="2">
    <source>
        <dbReference type="ARBA" id="ARBA00022448"/>
    </source>
</evidence>
<accession>A0ABN2T548</accession>
<dbReference type="SUPFAM" id="SSF103473">
    <property type="entry name" value="MFS general substrate transporter"/>
    <property type="match status" value="1"/>
</dbReference>
<evidence type="ECO:0000256" key="1">
    <source>
        <dbReference type="ARBA" id="ARBA00004651"/>
    </source>
</evidence>
<feature type="transmembrane region" description="Helical" evidence="8">
    <location>
        <begin position="181"/>
        <end position="199"/>
    </location>
</feature>
<sequence length="499" mass="51984">MPTRFVPMTSERPALRASRREALPADIWVLVAAAFIVAIGYGLIAPVLPQFAESFGLGITASTVVVSSFAFFRLVCAPAGGRLVNRMGERWVYVTGLLIVAASTFAVALAQTYWQLLLSRGLGGLGSTMFSVSAMAIIIRITPGHMRARATGAYAQAFLIGNIAGPVVGGLMAGWGMRVPFVVYAVALVLAALVVRVRLGKRSDIDSPADGSDTDTVEAKGGSEESADSTTSGDSEAPDVVRAQGTSAGEGVVPRGEHSEGTEAETPAADADGLRGAARRSGRARARRRREHARTVLPRMRFREAWADSAYRAALLSGLALGWSSMGIRVALYPLFAVHVLETNSAAAGWALTVFAAGNALAVPAVGRWADTRGRRPFILTGLAIIAVSTLALAAVDSLWSFLALSAVAGIGAGFLNPSQQAVIADVVGSERSGGTVLSRYQMAVDAGAIFGPIVAGFLADQWGYPAAFIASGVLVVIAFAGWLGGRETLPGKERSLRG</sequence>
<evidence type="ECO:0000256" key="7">
    <source>
        <dbReference type="SAM" id="MobiDB-lite"/>
    </source>
</evidence>
<feature type="transmembrane region" description="Helical" evidence="8">
    <location>
        <begin position="402"/>
        <end position="420"/>
    </location>
</feature>
<dbReference type="InterPro" id="IPR020846">
    <property type="entry name" value="MFS_dom"/>
</dbReference>
<evidence type="ECO:0000313" key="11">
    <source>
        <dbReference type="Proteomes" id="UP001500755"/>
    </source>
</evidence>
<evidence type="ECO:0000256" key="4">
    <source>
        <dbReference type="ARBA" id="ARBA00022692"/>
    </source>
</evidence>
<keyword evidence="5 8" id="KW-1133">Transmembrane helix</keyword>
<organism evidence="10 11">
    <name type="scientific">Brevibacterium samyangense</name>
    <dbReference type="NCBI Taxonomy" id="366888"/>
    <lineage>
        <taxon>Bacteria</taxon>
        <taxon>Bacillati</taxon>
        <taxon>Actinomycetota</taxon>
        <taxon>Actinomycetes</taxon>
        <taxon>Micrococcales</taxon>
        <taxon>Brevibacteriaceae</taxon>
        <taxon>Brevibacterium</taxon>
    </lineage>
</organism>
<name>A0ABN2T548_9MICO</name>
<dbReference type="InterPro" id="IPR011701">
    <property type="entry name" value="MFS"/>
</dbReference>
<comment type="caution">
    <text evidence="10">The sequence shown here is derived from an EMBL/GenBank/DDBJ whole genome shotgun (WGS) entry which is preliminary data.</text>
</comment>
<dbReference type="EMBL" id="BAAANO010000004">
    <property type="protein sequence ID" value="GAA1998738.1"/>
    <property type="molecule type" value="Genomic_DNA"/>
</dbReference>
<feature type="transmembrane region" description="Helical" evidence="8">
    <location>
        <begin position="122"/>
        <end position="141"/>
    </location>
</feature>
<feature type="transmembrane region" description="Helical" evidence="8">
    <location>
        <begin position="153"/>
        <end position="175"/>
    </location>
</feature>
<dbReference type="PROSITE" id="PS50850">
    <property type="entry name" value="MFS"/>
    <property type="match status" value="1"/>
</dbReference>
<evidence type="ECO:0000259" key="9">
    <source>
        <dbReference type="PROSITE" id="PS50850"/>
    </source>
</evidence>
<keyword evidence="4 8" id="KW-0812">Transmembrane</keyword>
<keyword evidence="3" id="KW-1003">Cell membrane</keyword>
<protein>
    <recommendedName>
        <fullName evidence="9">Major facilitator superfamily (MFS) profile domain-containing protein</fullName>
    </recommendedName>
</protein>
<feature type="compositionally biased region" description="Basic residues" evidence="7">
    <location>
        <begin position="277"/>
        <end position="292"/>
    </location>
</feature>
<evidence type="ECO:0000256" key="6">
    <source>
        <dbReference type="ARBA" id="ARBA00023136"/>
    </source>
</evidence>
<dbReference type="Gene3D" id="1.20.1250.20">
    <property type="entry name" value="MFS general substrate transporter like domains"/>
    <property type="match status" value="2"/>
</dbReference>
<evidence type="ECO:0000256" key="8">
    <source>
        <dbReference type="SAM" id="Phobius"/>
    </source>
</evidence>
<dbReference type="InterPro" id="IPR001958">
    <property type="entry name" value="Tet-R_TetA/multi-R_MdtG-like"/>
</dbReference>
<feature type="transmembrane region" description="Helical" evidence="8">
    <location>
        <begin position="466"/>
        <end position="486"/>
    </location>
</feature>
<feature type="transmembrane region" description="Helical" evidence="8">
    <location>
        <begin position="378"/>
        <end position="396"/>
    </location>
</feature>
<reference evidence="10 11" key="1">
    <citation type="journal article" date="2019" name="Int. J. Syst. Evol. Microbiol.">
        <title>The Global Catalogue of Microorganisms (GCM) 10K type strain sequencing project: providing services to taxonomists for standard genome sequencing and annotation.</title>
        <authorList>
            <consortium name="The Broad Institute Genomics Platform"/>
            <consortium name="The Broad Institute Genome Sequencing Center for Infectious Disease"/>
            <person name="Wu L."/>
            <person name="Ma J."/>
        </authorList>
    </citation>
    <scope>NUCLEOTIDE SEQUENCE [LARGE SCALE GENOMIC DNA]</scope>
    <source>
        <strain evidence="10 11">JCM 14546</strain>
    </source>
</reference>
<keyword evidence="6 8" id="KW-0472">Membrane</keyword>
<feature type="transmembrane region" description="Helical" evidence="8">
    <location>
        <begin position="309"/>
        <end position="335"/>
    </location>
</feature>
<evidence type="ECO:0000256" key="5">
    <source>
        <dbReference type="ARBA" id="ARBA00022989"/>
    </source>
</evidence>
<dbReference type="Pfam" id="PF07690">
    <property type="entry name" value="MFS_1"/>
    <property type="match status" value="2"/>
</dbReference>
<dbReference type="PANTHER" id="PTHR23517">
    <property type="entry name" value="RESISTANCE PROTEIN MDTM, PUTATIVE-RELATED-RELATED"/>
    <property type="match status" value="1"/>
</dbReference>
<dbReference type="Proteomes" id="UP001500755">
    <property type="component" value="Unassembled WGS sequence"/>
</dbReference>
<proteinExistence type="predicted"/>
<keyword evidence="11" id="KW-1185">Reference proteome</keyword>
<dbReference type="InterPro" id="IPR036259">
    <property type="entry name" value="MFS_trans_sf"/>
</dbReference>
<feature type="transmembrane region" description="Helical" evidence="8">
    <location>
        <begin position="27"/>
        <end position="48"/>
    </location>
</feature>
<dbReference type="InterPro" id="IPR050171">
    <property type="entry name" value="MFS_Transporters"/>
</dbReference>
<dbReference type="PRINTS" id="PR01035">
    <property type="entry name" value="TCRTETA"/>
</dbReference>
<feature type="transmembrane region" description="Helical" evidence="8">
    <location>
        <begin position="91"/>
        <end position="110"/>
    </location>
</feature>
<feature type="transmembrane region" description="Helical" evidence="8">
    <location>
        <begin position="347"/>
        <end position="366"/>
    </location>
</feature>
<feature type="transmembrane region" description="Helical" evidence="8">
    <location>
        <begin position="441"/>
        <end position="460"/>
    </location>
</feature>
<evidence type="ECO:0000313" key="10">
    <source>
        <dbReference type="EMBL" id="GAA1998738.1"/>
    </source>
</evidence>
<dbReference type="CDD" id="cd17325">
    <property type="entry name" value="MFS_MdtG_SLC18_like"/>
    <property type="match status" value="1"/>
</dbReference>
<gene>
    <name evidence="10" type="ORF">GCM10009755_02600</name>
</gene>
<evidence type="ECO:0000256" key="3">
    <source>
        <dbReference type="ARBA" id="ARBA00022475"/>
    </source>
</evidence>
<feature type="region of interest" description="Disordered" evidence="7">
    <location>
        <begin position="204"/>
        <end position="292"/>
    </location>
</feature>
<feature type="domain" description="Major facilitator superfamily (MFS) profile" evidence="9">
    <location>
        <begin position="26"/>
        <end position="490"/>
    </location>
</feature>
<comment type="subcellular location">
    <subcellularLocation>
        <location evidence="1">Cell membrane</location>
        <topology evidence="1">Multi-pass membrane protein</topology>
    </subcellularLocation>
</comment>
<keyword evidence="2" id="KW-0813">Transport</keyword>
<feature type="transmembrane region" description="Helical" evidence="8">
    <location>
        <begin position="54"/>
        <end position="79"/>
    </location>
</feature>